<evidence type="ECO:0000259" key="3">
    <source>
        <dbReference type="PROSITE" id="PS50157"/>
    </source>
</evidence>
<dbReference type="Gene3D" id="3.30.160.60">
    <property type="entry name" value="Classic Zinc Finger"/>
    <property type="match status" value="1"/>
</dbReference>
<dbReference type="SUPFAM" id="SSF57667">
    <property type="entry name" value="beta-beta-alpha zinc fingers"/>
    <property type="match status" value="1"/>
</dbReference>
<reference evidence="4 5" key="1">
    <citation type="submission" date="2014-04" db="EMBL/GenBank/DDBJ databases">
        <title>Evolutionary Origins and Diversification of the Mycorrhizal Mutualists.</title>
        <authorList>
            <consortium name="DOE Joint Genome Institute"/>
            <consortium name="Mycorrhizal Genomics Consortium"/>
            <person name="Kohler A."/>
            <person name="Kuo A."/>
            <person name="Nagy L.G."/>
            <person name="Floudas D."/>
            <person name="Copeland A."/>
            <person name="Barry K.W."/>
            <person name="Cichocki N."/>
            <person name="Veneault-Fourrey C."/>
            <person name="LaButti K."/>
            <person name="Lindquist E.A."/>
            <person name="Lipzen A."/>
            <person name="Lundell T."/>
            <person name="Morin E."/>
            <person name="Murat C."/>
            <person name="Riley R."/>
            <person name="Ohm R."/>
            <person name="Sun H."/>
            <person name="Tunlid A."/>
            <person name="Henrissat B."/>
            <person name="Grigoriev I.V."/>
            <person name="Hibbett D.S."/>
            <person name="Martin F."/>
        </authorList>
    </citation>
    <scope>NUCLEOTIDE SEQUENCE [LARGE SCALE GENOMIC DNA]</scope>
    <source>
        <strain evidence="4 5">FD-317 M1</strain>
    </source>
</reference>
<feature type="compositionally biased region" description="Low complexity" evidence="2">
    <location>
        <begin position="82"/>
        <end position="98"/>
    </location>
</feature>
<feature type="domain" description="C2H2-type" evidence="3">
    <location>
        <begin position="6"/>
        <end position="35"/>
    </location>
</feature>
<protein>
    <recommendedName>
        <fullName evidence="3">C2H2-type domain-containing protein</fullName>
    </recommendedName>
</protein>
<keyword evidence="5" id="KW-1185">Reference proteome</keyword>
<keyword evidence="1" id="KW-0479">Metal-binding</keyword>
<evidence type="ECO:0000313" key="4">
    <source>
        <dbReference type="EMBL" id="KIK56351.1"/>
    </source>
</evidence>
<name>A0A0D0BN15_9AGAR</name>
<dbReference type="InterPro" id="IPR036236">
    <property type="entry name" value="Znf_C2H2_sf"/>
</dbReference>
<dbReference type="AlphaFoldDB" id="A0A0D0BN15"/>
<organism evidence="4 5">
    <name type="scientific">Collybiopsis luxurians FD-317 M1</name>
    <dbReference type="NCBI Taxonomy" id="944289"/>
    <lineage>
        <taxon>Eukaryota</taxon>
        <taxon>Fungi</taxon>
        <taxon>Dikarya</taxon>
        <taxon>Basidiomycota</taxon>
        <taxon>Agaricomycotina</taxon>
        <taxon>Agaricomycetes</taxon>
        <taxon>Agaricomycetidae</taxon>
        <taxon>Agaricales</taxon>
        <taxon>Marasmiineae</taxon>
        <taxon>Omphalotaceae</taxon>
        <taxon>Collybiopsis</taxon>
        <taxon>Collybiopsis luxurians</taxon>
    </lineage>
</organism>
<dbReference type="SMART" id="SM00355">
    <property type="entry name" value="ZnF_C2H2"/>
    <property type="match status" value="2"/>
</dbReference>
<dbReference type="OrthoDB" id="654211at2759"/>
<keyword evidence="1" id="KW-0862">Zinc</keyword>
<gene>
    <name evidence="4" type="ORF">GYMLUDRAFT_47122</name>
</gene>
<dbReference type="Proteomes" id="UP000053593">
    <property type="component" value="Unassembled WGS sequence"/>
</dbReference>
<feature type="compositionally biased region" description="Basic residues" evidence="2">
    <location>
        <begin position="52"/>
        <end position="74"/>
    </location>
</feature>
<proteinExistence type="predicted"/>
<accession>A0A0D0BN15</accession>
<dbReference type="PROSITE" id="PS50157">
    <property type="entry name" value="ZINC_FINGER_C2H2_2"/>
    <property type="match status" value="1"/>
</dbReference>
<keyword evidence="1" id="KW-0863">Zinc-finger</keyword>
<dbReference type="Pfam" id="PF00096">
    <property type="entry name" value="zf-C2H2"/>
    <property type="match status" value="1"/>
</dbReference>
<evidence type="ECO:0000256" key="1">
    <source>
        <dbReference type="PROSITE-ProRule" id="PRU00042"/>
    </source>
</evidence>
<dbReference type="GO" id="GO:0008270">
    <property type="term" value="F:zinc ion binding"/>
    <property type="evidence" value="ECO:0007669"/>
    <property type="project" value="UniProtKB-KW"/>
</dbReference>
<feature type="region of interest" description="Disordered" evidence="2">
    <location>
        <begin position="52"/>
        <end position="98"/>
    </location>
</feature>
<evidence type="ECO:0000313" key="5">
    <source>
        <dbReference type="Proteomes" id="UP000053593"/>
    </source>
</evidence>
<dbReference type="EMBL" id="KN834798">
    <property type="protein sequence ID" value="KIK56351.1"/>
    <property type="molecule type" value="Genomic_DNA"/>
</dbReference>
<sequence length="306" mass="33308">MAQVKYSCPWVGCEFATVQKTNLKTHYRAHLKDKSKTCPECEFRTTDPASLTRHRKRIHGYTPRPRKARGRRNNRYTPYATPASPSSGSESDPSSSLSSALSSESLITLASESFPIPSAISGPKCDCNGPSSNLDNLYEPGLLDGLGCNTSFNISFSPLTPRPLIPAVESAPPLEMFKPFDFRQHSLLLGDATSTIQDGCPSPTTDVGAPWSQISDEYLVYPPSSCESVIQQMAESDPPPLVGITESDFRAIFGSDYEHHNLIQDQKFSSACFSTLSPSPSSYSPSLLSPPFTGSLLAELYTPLDL</sequence>
<dbReference type="HOGENOM" id="CLU_909296_0_0_1"/>
<evidence type="ECO:0000256" key="2">
    <source>
        <dbReference type="SAM" id="MobiDB-lite"/>
    </source>
</evidence>
<dbReference type="InterPro" id="IPR013087">
    <property type="entry name" value="Znf_C2H2_type"/>
</dbReference>